<dbReference type="InterPro" id="IPR009882">
    <property type="entry name" value="Gypsy"/>
</dbReference>
<dbReference type="EnsemblMetazoa" id="AALFPA23_014072.R20455">
    <property type="protein sequence ID" value="AALFPA23_014072.P20455"/>
    <property type="gene ID" value="AALFPA23_014072"/>
</dbReference>
<reference evidence="5" key="1">
    <citation type="journal article" date="2015" name="Proc. Natl. Acad. Sci. U.S.A.">
        <title>Genome sequence of the Asian Tiger mosquito, Aedes albopictus, reveals insights into its biology, genetics, and evolution.</title>
        <authorList>
            <person name="Chen X.G."/>
            <person name="Jiang X."/>
            <person name="Gu J."/>
            <person name="Xu M."/>
            <person name="Wu Y."/>
            <person name="Deng Y."/>
            <person name="Zhang C."/>
            <person name="Bonizzoni M."/>
            <person name="Dermauw W."/>
            <person name="Vontas J."/>
            <person name="Armbruster P."/>
            <person name="Huang X."/>
            <person name="Yang Y."/>
            <person name="Zhang H."/>
            <person name="He W."/>
            <person name="Peng H."/>
            <person name="Liu Y."/>
            <person name="Wu K."/>
            <person name="Chen J."/>
            <person name="Lirakis M."/>
            <person name="Topalis P."/>
            <person name="Van Leeuwen T."/>
            <person name="Hall A.B."/>
            <person name="Jiang X."/>
            <person name="Thorpe C."/>
            <person name="Mueller R.L."/>
            <person name="Sun C."/>
            <person name="Waterhouse R.M."/>
            <person name="Yan G."/>
            <person name="Tu Z.J."/>
            <person name="Fang X."/>
            <person name="James A.A."/>
        </authorList>
    </citation>
    <scope>NUCLEOTIDE SEQUENCE [LARGE SCALE GENOMIC DNA]</scope>
    <source>
        <strain evidence="5">Foshan</strain>
    </source>
</reference>
<keyword evidence="2" id="KW-1133">Transmembrane helix</keyword>
<feature type="compositionally biased region" description="Low complexity" evidence="1">
    <location>
        <begin position="554"/>
        <end position="582"/>
    </location>
</feature>
<keyword evidence="5" id="KW-1185">Reference proteome</keyword>
<feature type="region of interest" description="Disordered" evidence="1">
    <location>
        <begin position="552"/>
        <end position="602"/>
    </location>
</feature>
<dbReference type="RefSeq" id="XP_029710262.2">
    <property type="nucleotide sequence ID" value="XM_029854402.2"/>
</dbReference>
<keyword evidence="3" id="KW-0732">Signal</keyword>
<organism evidence="4 5">
    <name type="scientific">Aedes albopictus</name>
    <name type="common">Asian tiger mosquito</name>
    <name type="synonym">Stegomyia albopicta</name>
    <dbReference type="NCBI Taxonomy" id="7160"/>
    <lineage>
        <taxon>Eukaryota</taxon>
        <taxon>Metazoa</taxon>
        <taxon>Ecdysozoa</taxon>
        <taxon>Arthropoda</taxon>
        <taxon>Hexapoda</taxon>
        <taxon>Insecta</taxon>
        <taxon>Pterygota</taxon>
        <taxon>Neoptera</taxon>
        <taxon>Endopterygota</taxon>
        <taxon>Diptera</taxon>
        <taxon>Nematocera</taxon>
        <taxon>Culicoidea</taxon>
        <taxon>Culicidae</taxon>
        <taxon>Culicinae</taxon>
        <taxon>Aedini</taxon>
        <taxon>Aedes</taxon>
        <taxon>Stegomyia</taxon>
    </lineage>
</organism>
<evidence type="ECO:0000256" key="1">
    <source>
        <dbReference type="SAM" id="MobiDB-lite"/>
    </source>
</evidence>
<feature type="signal peptide" evidence="3">
    <location>
        <begin position="1"/>
        <end position="16"/>
    </location>
</feature>
<feature type="compositionally biased region" description="Polar residues" evidence="1">
    <location>
        <begin position="508"/>
        <end position="517"/>
    </location>
</feature>
<accession>A0ABM1Z1F4</accession>
<name>A0ABM1Z1F4_AEDAL</name>
<evidence type="ECO:0000313" key="5">
    <source>
        <dbReference type="Proteomes" id="UP000069940"/>
    </source>
</evidence>
<feature type="transmembrane region" description="Helical" evidence="2">
    <location>
        <begin position="483"/>
        <end position="502"/>
    </location>
</feature>
<evidence type="ECO:0000256" key="2">
    <source>
        <dbReference type="SAM" id="Phobius"/>
    </source>
</evidence>
<dbReference type="Proteomes" id="UP000069940">
    <property type="component" value="Unassembled WGS sequence"/>
</dbReference>
<proteinExistence type="predicted"/>
<reference evidence="4" key="2">
    <citation type="submission" date="2025-05" db="UniProtKB">
        <authorList>
            <consortium name="EnsemblMetazoa"/>
        </authorList>
    </citation>
    <scope>IDENTIFICATION</scope>
    <source>
        <strain evidence="4">Foshan</strain>
    </source>
</reference>
<feature type="region of interest" description="Disordered" evidence="1">
    <location>
        <begin position="508"/>
        <end position="540"/>
    </location>
</feature>
<sequence>MATINLIVLWMSLTVATSTINSHIQIYDLQNNPGLVSLQLGEGRIRMGSHKIYHMIDMSHVEPIVRRLRTIINDLKIFNINDSIILINKKLDTIEKSYRKIVPIVRTKRGLFNGIGNMIKVITGNLDNNDLVKINTQLNTLSEQNKALVTENNEQIKINLKVQDRLNRLIKIVNDQQDVIKNNFIHFRQKFINGKNISDEIKVVKELFNLNLNIDLLANHVNNIFEAIQMSKVNTISKDILSSEELNEATKILESENINIESFDQVIEYLDLAVIHKDNKIVFIILIPLLRKDVFLHQLLEPVIKNGKMLNVQYAEALNNDLSTFLITGECKGIGQSIMCSEHHVKDVSSDTCYSKLLRGKSGSCDLIEVTEERRVKRISSNYIIITGNESTPITSNCGLSSRNISGNTLIFFRNCTVIINQTSFIDIEYTTKQQPIMIPLNGLKINSKTISTNFTLQKLQEANLQTRQQLTFLHEQQKRSTFGISLILFTIVIISILYLSIKHSSCTPKATSQTEPGRSVLQEGAVTERPTPPSSNQNLAISNVSIIPTLPAPRAQQQTATTTTTSTTTTTTIARPISIPRSADIARHQTPPIRPTTIATK</sequence>
<dbReference type="Pfam" id="PF07253">
    <property type="entry name" value="Gypsy"/>
    <property type="match status" value="1"/>
</dbReference>
<dbReference type="GeneID" id="115256160"/>
<evidence type="ECO:0000256" key="3">
    <source>
        <dbReference type="SAM" id="SignalP"/>
    </source>
</evidence>
<protein>
    <recommendedName>
        <fullName evidence="6">Retrovirus-related env polyprotein from transposon</fullName>
    </recommendedName>
</protein>
<evidence type="ECO:0008006" key="6">
    <source>
        <dbReference type="Google" id="ProtNLM"/>
    </source>
</evidence>
<evidence type="ECO:0000313" key="4">
    <source>
        <dbReference type="EnsemblMetazoa" id="AALFPA23_014072.P20455"/>
    </source>
</evidence>
<feature type="chain" id="PRO_5046885420" description="Retrovirus-related env polyprotein from transposon" evidence="3">
    <location>
        <begin position="17"/>
        <end position="602"/>
    </location>
</feature>
<keyword evidence="2" id="KW-0812">Transmembrane</keyword>
<keyword evidence="2" id="KW-0472">Membrane</keyword>